<organism evidence="1 2">
    <name type="scientific">Trichoderma arundinaceum</name>
    <dbReference type="NCBI Taxonomy" id="490622"/>
    <lineage>
        <taxon>Eukaryota</taxon>
        <taxon>Fungi</taxon>
        <taxon>Dikarya</taxon>
        <taxon>Ascomycota</taxon>
        <taxon>Pezizomycotina</taxon>
        <taxon>Sordariomycetes</taxon>
        <taxon>Hypocreomycetidae</taxon>
        <taxon>Hypocreales</taxon>
        <taxon>Hypocreaceae</taxon>
        <taxon>Trichoderma</taxon>
    </lineage>
</organism>
<name>A0A395N7K6_TRIAR</name>
<proteinExistence type="predicted"/>
<gene>
    <name evidence="1" type="ORF">TARUN_10166</name>
</gene>
<evidence type="ECO:0000313" key="1">
    <source>
        <dbReference type="EMBL" id="RFU72096.1"/>
    </source>
</evidence>
<dbReference type="EMBL" id="PXOA01000987">
    <property type="protein sequence ID" value="RFU72096.1"/>
    <property type="molecule type" value="Genomic_DNA"/>
</dbReference>
<comment type="caution">
    <text evidence="1">The sequence shown here is derived from an EMBL/GenBank/DDBJ whole genome shotgun (WGS) entry which is preliminary data.</text>
</comment>
<accession>A0A395N7K6</accession>
<keyword evidence="2" id="KW-1185">Reference proteome</keyword>
<dbReference type="Proteomes" id="UP000266272">
    <property type="component" value="Unassembled WGS sequence"/>
</dbReference>
<dbReference type="AlphaFoldDB" id="A0A395N7K6"/>
<sequence>MMADALPSYQDAVSRSDWLQLAAPYMAYTDYPALCRVNRRWWCCKVAALIRNRLPADTISWWIEFIHHKLGVLTTQTRALIRVLDARGAAGSNDFSLYMGLRESAFERALGLLPNVESLLLEDHVNLDVGFLRRVPGNLAGFLRMLSLKNCPNGVSSALSSISFTSVVYLDVSGTFGAQLKFLTKERLPDLRILKLRRNGIDTEKLALWESHMGRRLWSIDLSENISTDGALRVLATDWFPPSVVLRSDDHAQVEGVLIKTPIVSSYYGYFNILREPPYRDGESLPIERYLVDAPTYRARNEPWRPSRSDGSVSIRSDTAEGVLRLLSRNDGNIATDHLPGSTGITHLHLSGNQLSAVAVERMLRLSNGQLELFDCDSTRLYPPPLSAHPIRLSRITQMYGFLGMEHVFRPVWSSNLRSLRIHHSLVTNIPTLEIQGHHTIECIFLAENQVLPRLDLAYPLAFLPDANPRLESLTLTCVPRHSFGPLIQKLVSFLRLLGRQEQDLADTNKAAALAPGRPLRFISGLRHLALEIEPSALEPLELDAGELMADGDNTFSFFDGPDERKSAPSPPCVHLWSYPTTDLTAPGLESMPPWTAYNPAQLSDPDRDYGKEHWISCRPDGPESRQIMLWAGNPESHNPVIRVYYRLVSEFGELRGLGPVNPSQTRAGAPKECIISHHAWFIASLPHHVQSLPLASIREMGVIEDVAAVLRHYRIPKADDFTRIRERVANSSYWCWNGTLEVIDAKSSHEDLNLAGRRYDVCS</sequence>
<dbReference type="STRING" id="490622.A0A395N7K6"/>
<dbReference type="OrthoDB" id="5213490at2759"/>
<dbReference type="SUPFAM" id="SSF52047">
    <property type="entry name" value="RNI-like"/>
    <property type="match status" value="1"/>
</dbReference>
<dbReference type="Gene3D" id="3.80.10.10">
    <property type="entry name" value="Ribonuclease Inhibitor"/>
    <property type="match status" value="2"/>
</dbReference>
<protein>
    <submittedName>
        <fullName evidence="1">Leucine rich repeat domain containing</fullName>
    </submittedName>
</protein>
<evidence type="ECO:0000313" key="2">
    <source>
        <dbReference type="Proteomes" id="UP000266272"/>
    </source>
</evidence>
<dbReference type="InterPro" id="IPR032675">
    <property type="entry name" value="LRR_dom_sf"/>
</dbReference>
<reference evidence="1 2" key="1">
    <citation type="journal article" date="2018" name="PLoS Pathog.">
        <title>Evolution of structural diversity of trichothecenes, a family of toxins produced by plant pathogenic and entomopathogenic fungi.</title>
        <authorList>
            <person name="Proctor R.H."/>
            <person name="McCormick S.P."/>
            <person name="Kim H.S."/>
            <person name="Cardoza R.E."/>
            <person name="Stanley A.M."/>
            <person name="Lindo L."/>
            <person name="Kelly A."/>
            <person name="Brown D.W."/>
            <person name="Lee T."/>
            <person name="Vaughan M.M."/>
            <person name="Alexander N.J."/>
            <person name="Busman M."/>
            <person name="Gutierrez S."/>
        </authorList>
    </citation>
    <scope>NUCLEOTIDE SEQUENCE [LARGE SCALE GENOMIC DNA]</scope>
    <source>
        <strain evidence="1 2">IBT 40837</strain>
    </source>
</reference>